<dbReference type="PROSITE" id="PS50089">
    <property type="entry name" value="ZF_RING_2"/>
    <property type="match status" value="1"/>
</dbReference>
<reference evidence="5 6" key="1">
    <citation type="submission" date="2019-06" db="EMBL/GenBank/DDBJ databases">
        <title>Genome Sequence of the Brown Rot Fungal Pathogen Monilinia fructicola.</title>
        <authorList>
            <person name="De Miccolis Angelini R.M."/>
            <person name="Landi L."/>
            <person name="Abate D."/>
            <person name="Pollastro S."/>
            <person name="Romanazzi G."/>
            <person name="Faretra F."/>
        </authorList>
    </citation>
    <scope>NUCLEOTIDE SEQUENCE [LARGE SCALE GENOMIC DNA]</scope>
    <source>
        <strain evidence="5 6">Mfrc123</strain>
    </source>
</reference>
<dbReference type="GO" id="GO:0008270">
    <property type="term" value="F:zinc ion binding"/>
    <property type="evidence" value="ECO:0007669"/>
    <property type="project" value="UniProtKB-KW"/>
</dbReference>
<evidence type="ECO:0000256" key="2">
    <source>
        <dbReference type="SAM" id="Coils"/>
    </source>
</evidence>
<proteinExistence type="predicted"/>
<sequence>MSKLAISGDDYDEGEVKTKMQELHREVLCWCHKEGATHPQCKDVEEQWWERLRNAQAQRIEQVLPLRHRPEAPAAFDPRQSRSLFGSVVPMQALNIAAIAQPGRQSRNVDPNLEEIADRFRSLEREVAEIQEAQRDLQLRLAGVARRRQFARRERAAITGELEEVGRDEEAATGADENRRAQEAARLVEAERQRHEADRRAEDERKAQAEQRRRYEEITRQQRERAERELAEQIRTDQALAQEMEDEEQRQEAERQAAARQEAQREERRERRIRDRVERVRMWMLAPGLQPPRSPPRSQAQYNPEVPASPFHAPIRRPAELHIVRRKPLDDCFACMEPIRALEDAQWCRAQCGQNMCNECFELWRANQPDGGQLRCGICRAVWKWAGLFG</sequence>
<feature type="region of interest" description="Disordered" evidence="3">
    <location>
        <begin position="164"/>
        <end position="221"/>
    </location>
</feature>
<keyword evidence="2" id="KW-0175">Coiled coil</keyword>
<comment type="caution">
    <text evidence="5">The sequence shown here is derived from an EMBL/GenBank/DDBJ whole genome shotgun (WGS) entry which is preliminary data.</text>
</comment>
<protein>
    <recommendedName>
        <fullName evidence="4">RING-type domain-containing protein</fullName>
    </recommendedName>
</protein>
<name>A0A5M9K4T6_MONFR</name>
<evidence type="ECO:0000256" key="3">
    <source>
        <dbReference type="SAM" id="MobiDB-lite"/>
    </source>
</evidence>
<feature type="region of interest" description="Disordered" evidence="3">
    <location>
        <begin position="242"/>
        <end position="270"/>
    </location>
</feature>
<keyword evidence="6" id="KW-1185">Reference proteome</keyword>
<dbReference type="AlphaFoldDB" id="A0A5M9K4T6"/>
<dbReference type="SUPFAM" id="SSF57850">
    <property type="entry name" value="RING/U-box"/>
    <property type="match status" value="1"/>
</dbReference>
<dbReference type="Proteomes" id="UP000322873">
    <property type="component" value="Unassembled WGS sequence"/>
</dbReference>
<dbReference type="InterPro" id="IPR001841">
    <property type="entry name" value="Znf_RING"/>
</dbReference>
<keyword evidence="1" id="KW-0863">Zinc-finger</keyword>
<gene>
    <name evidence="5" type="ORF">EYC84_005399</name>
</gene>
<keyword evidence="1" id="KW-0479">Metal-binding</keyword>
<dbReference type="EMBL" id="VICG01000003">
    <property type="protein sequence ID" value="KAA8573845.1"/>
    <property type="molecule type" value="Genomic_DNA"/>
</dbReference>
<accession>A0A5M9K4T6</accession>
<feature type="domain" description="RING-type" evidence="4">
    <location>
        <begin position="332"/>
        <end position="380"/>
    </location>
</feature>
<feature type="region of interest" description="Disordered" evidence="3">
    <location>
        <begin position="287"/>
        <end position="311"/>
    </location>
</feature>
<evidence type="ECO:0000313" key="5">
    <source>
        <dbReference type="EMBL" id="KAA8573845.1"/>
    </source>
</evidence>
<evidence type="ECO:0000259" key="4">
    <source>
        <dbReference type="PROSITE" id="PS50089"/>
    </source>
</evidence>
<keyword evidence="1" id="KW-0862">Zinc</keyword>
<feature type="coiled-coil region" evidence="2">
    <location>
        <begin position="113"/>
        <end position="140"/>
    </location>
</feature>
<evidence type="ECO:0000256" key="1">
    <source>
        <dbReference type="PROSITE-ProRule" id="PRU00175"/>
    </source>
</evidence>
<dbReference type="VEuPathDB" id="FungiDB:MFRU_001g02590"/>
<organism evidence="5 6">
    <name type="scientific">Monilinia fructicola</name>
    <name type="common">Brown rot fungus</name>
    <name type="synonym">Ciboria fructicola</name>
    <dbReference type="NCBI Taxonomy" id="38448"/>
    <lineage>
        <taxon>Eukaryota</taxon>
        <taxon>Fungi</taxon>
        <taxon>Dikarya</taxon>
        <taxon>Ascomycota</taxon>
        <taxon>Pezizomycotina</taxon>
        <taxon>Leotiomycetes</taxon>
        <taxon>Helotiales</taxon>
        <taxon>Sclerotiniaceae</taxon>
        <taxon>Monilinia</taxon>
    </lineage>
</organism>
<feature type="compositionally biased region" description="Basic and acidic residues" evidence="3">
    <location>
        <begin position="250"/>
        <end position="270"/>
    </location>
</feature>
<evidence type="ECO:0000313" key="6">
    <source>
        <dbReference type="Proteomes" id="UP000322873"/>
    </source>
</evidence>